<dbReference type="Pfam" id="PF00550">
    <property type="entry name" value="PP-binding"/>
    <property type="match status" value="1"/>
</dbReference>
<gene>
    <name evidence="2" type="ORF">QOZ92_001634</name>
</gene>
<dbReference type="PROSITE" id="PS50075">
    <property type="entry name" value="CARRIER"/>
    <property type="match status" value="1"/>
</dbReference>
<dbReference type="Gene3D" id="1.10.1200.10">
    <property type="entry name" value="ACP-like"/>
    <property type="match status" value="1"/>
</dbReference>
<dbReference type="Proteomes" id="UP001232584">
    <property type="component" value="Unassembled WGS sequence"/>
</dbReference>
<reference evidence="2 3" key="1">
    <citation type="submission" date="2023-07" db="EMBL/GenBank/DDBJ databases">
        <title>Genomic Encyclopedia of Type Strains, Phase IV (KMG-IV): sequencing the most valuable type-strain genomes for metagenomic binning, comparative biology and taxonomic classification.</title>
        <authorList>
            <person name="Goeker M."/>
        </authorList>
    </citation>
    <scope>NUCLEOTIDE SEQUENCE [LARGE SCALE GENOMIC DNA]</scope>
    <source>
        <strain evidence="2 3">DSM 15049</strain>
    </source>
</reference>
<protein>
    <submittedName>
        <fullName evidence="2">Acyl carrier protein</fullName>
    </submittedName>
</protein>
<sequence length="79" mass="9328">MEIKSKVKAFLSRFFRNYDIQDDEDIFSLGFVNSLFAMQLVLFLEKEFDIKIENTDIDLENFKTINSIIDLIEKKKTVA</sequence>
<dbReference type="SUPFAM" id="SSF47336">
    <property type="entry name" value="ACP-like"/>
    <property type="match status" value="1"/>
</dbReference>
<dbReference type="RefSeq" id="WP_307505867.1">
    <property type="nucleotide sequence ID" value="NZ_BAAACE010000027.1"/>
</dbReference>
<dbReference type="InterPro" id="IPR009081">
    <property type="entry name" value="PP-bd_ACP"/>
</dbReference>
<accession>A0ABU0N080</accession>
<organism evidence="2 3">
    <name type="scientific">Paraclostridium ghonii</name>
    <dbReference type="NCBI Taxonomy" id="29358"/>
    <lineage>
        <taxon>Bacteria</taxon>
        <taxon>Bacillati</taxon>
        <taxon>Bacillota</taxon>
        <taxon>Clostridia</taxon>
        <taxon>Peptostreptococcales</taxon>
        <taxon>Peptostreptococcaceae</taxon>
        <taxon>Paraclostridium</taxon>
    </lineage>
</organism>
<comment type="caution">
    <text evidence="2">The sequence shown here is derived from an EMBL/GenBank/DDBJ whole genome shotgun (WGS) entry which is preliminary data.</text>
</comment>
<evidence type="ECO:0000259" key="1">
    <source>
        <dbReference type="PROSITE" id="PS50075"/>
    </source>
</evidence>
<proteinExistence type="predicted"/>
<feature type="domain" description="Carrier" evidence="1">
    <location>
        <begin position="1"/>
        <end position="76"/>
    </location>
</feature>
<dbReference type="EMBL" id="JAUSWG010000006">
    <property type="protein sequence ID" value="MDQ0556520.1"/>
    <property type="molecule type" value="Genomic_DNA"/>
</dbReference>
<keyword evidence="3" id="KW-1185">Reference proteome</keyword>
<dbReference type="InterPro" id="IPR036736">
    <property type="entry name" value="ACP-like_sf"/>
</dbReference>
<evidence type="ECO:0000313" key="2">
    <source>
        <dbReference type="EMBL" id="MDQ0556520.1"/>
    </source>
</evidence>
<evidence type="ECO:0000313" key="3">
    <source>
        <dbReference type="Proteomes" id="UP001232584"/>
    </source>
</evidence>
<name>A0ABU0N080_9FIRM</name>